<evidence type="ECO:0000256" key="23">
    <source>
        <dbReference type="SAM" id="MobiDB-lite"/>
    </source>
</evidence>
<reference evidence="27" key="1">
    <citation type="submission" date="2025-08" db="UniProtKB">
        <authorList>
            <consortium name="RefSeq"/>
        </authorList>
    </citation>
    <scope>IDENTIFICATION</scope>
</reference>
<dbReference type="Gene3D" id="3.90.550.50">
    <property type="match status" value="1"/>
</dbReference>
<comment type="subcellular location">
    <subcellularLocation>
        <location evidence="2">Membrane</location>
        <topology evidence="2">Single-pass type II membrane protein</topology>
    </subcellularLocation>
</comment>
<name>A0AAJ6VX92_9ACAR</name>
<comment type="subunit">
    <text evidence="5">Homodimer; disulfide-linked.</text>
</comment>
<evidence type="ECO:0000256" key="13">
    <source>
        <dbReference type="ARBA" id="ARBA00022989"/>
    </source>
</evidence>
<dbReference type="Proteomes" id="UP000694867">
    <property type="component" value="Unplaced"/>
</dbReference>
<feature type="transmembrane region" description="Helical" evidence="24">
    <location>
        <begin position="24"/>
        <end position="48"/>
    </location>
</feature>
<dbReference type="Pfam" id="PF02434">
    <property type="entry name" value="Fringe"/>
    <property type="match status" value="1"/>
</dbReference>
<keyword evidence="10" id="KW-0479">Metal-binding</keyword>
<evidence type="ECO:0000256" key="22">
    <source>
        <dbReference type="ARBA" id="ARBA00059245"/>
    </source>
</evidence>
<dbReference type="PANTHER" id="PTHR23033">
    <property type="entry name" value="BETA1,3-GALACTOSYLTRANSFERASE"/>
    <property type="match status" value="1"/>
</dbReference>
<sequence length="397" mass="44891">MKCVKFVDVERALGGHRLLQPKNFITTLCVGILFGFGTAYVALCVISLRPIGPISNAILPAMSGDMATSVPARRSLVFPRSVYQHISDPHAGNSLHMEEDAPESPVSLHDHGDHGDIAKDLAKKVRLLCFVLTSPQTHWSKAAHVKATWGRRCDHLLFMSSVKDDKLPSIALPIGHEDREHLWEKTKLSLSEIYDNYRDKAEWFLKADDDTYIVVENLRYFLSGQNSSDPIYFGHRFRPFVPQGYMSGGAGYVMSKEALRRFVEDGLRNENTKCRRDHKGAEDVELGKCFYDLGIAAGDSRDEGGRGRFFPLAPEAHIIPGHMPPDFWFWNYTYYPAKNGMDCCSDTAISFHYVSPNMMYIMEYLLYHLRPFGVDHYIAPVDNPLRGDPKDSVQLKS</sequence>
<evidence type="ECO:0000256" key="24">
    <source>
        <dbReference type="SAM" id="Phobius"/>
    </source>
</evidence>
<evidence type="ECO:0000313" key="27">
    <source>
        <dbReference type="RefSeq" id="XP_003743088.1"/>
    </source>
</evidence>
<dbReference type="EC" id="2.4.1.122" evidence="6"/>
<dbReference type="RefSeq" id="XP_003743088.1">
    <property type="nucleotide sequence ID" value="XM_003743040.1"/>
</dbReference>
<dbReference type="InterPro" id="IPR003378">
    <property type="entry name" value="Fringe-like_glycosylTrfase"/>
</dbReference>
<keyword evidence="13 24" id="KW-1133">Transmembrane helix</keyword>
<dbReference type="GeneID" id="100901588"/>
<keyword evidence="8" id="KW-0808">Transferase</keyword>
<protein>
    <recommendedName>
        <fullName evidence="18">Glycoprotein-N-acetylgalactosamine 3-beta-galactosyltransferase 1</fullName>
        <ecNumber evidence="6">2.4.1.122</ecNumber>
    </recommendedName>
    <alternativeName>
        <fullName evidence="20">Core 1 O-glycan T-synthase</fullName>
    </alternativeName>
    <alternativeName>
        <fullName evidence="21">Core 1 UDP-galactose:N-acetylgalactosamine-alpha-R beta 1,3-galactosyltransferase 1</fullName>
    </alternativeName>
    <alternativeName>
        <fullName evidence="19">Core 1 beta1,3-galactosyltransferase 1</fullName>
    </alternativeName>
</protein>
<evidence type="ECO:0000256" key="1">
    <source>
        <dbReference type="ARBA" id="ARBA00001936"/>
    </source>
</evidence>
<gene>
    <name evidence="27" type="primary">LOC100901588</name>
</gene>
<evidence type="ECO:0000259" key="25">
    <source>
        <dbReference type="Pfam" id="PF02434"/>
    </source>
</evidence>
<dbReference type="AlphaFoldDB" id="A0AAJ6VX92"/>
<evidence type="ECO:0000256" key="11">
    <source>
        <dbReference type="ARBA" id="ARBA00022741"/>
    </source>
</evidence>
<evidence type="ECO:0000256" key="15">
    <source>
        <dbReference type="ARBA" id="ARBA00023157"/>
    </source>
</evidence>
<keyword evidence="9 24" id="KW-0812">Transmembrane</keyword>
<keyword evidence="15" id="KW-1015">Disulfide bond</keyword>
<dbReference type="FunFam" id="3.90.550.50:FF:000017">
    <property type="entry name" value="Glycoprotein-N-acetylgalactosamine 3-beta-galactosyltransferase 1"/>
    <property type="match status" value="1"/>
</dbReference>
<evidence type="ECO:0000256" key="5">
    <source>
        <dbReference type="ARBA" id="ARBA00011748"/>
    </source>
</evidence>
<evidence type="ECO:0000256" key="21">
    <source>
        <dbReference type="ARBA" id="ARBA00043065"/>
    </source>
</evidence>
<organism evidence="26 27">
    <name type="scientific">Galendromus occidentalis</name>
    <name type="common">western predatory mite</name>
    <dbReference type="NCBI Taxonomy" id="34638"/>
    <lineage>
        <taxon>Eukaryota</taxon>
        <taxon>Metazoa</taxon>
        <taxon>Ecdysozoa</taxon>
        <taxon>Arthropoda</taxon>
        <taxon>Chelicerata</taxon>
        <taxon>Arachnida</taxon>
        <taxon>Acari</taxon>
        <taxon>Parasitiformes</taxon>
        <taxon>Mesostigmata</taxon>
        <taxon>Gamasina</taxon>
        <taxon>Phytoseioidea</taxon>
        <taxon>Phytoseiidae</taxon>
        <taxon>Typhlodrominae</taxon>
        <taxon>Galendromus</taxon>
    </lineage>
</organism>
<dbReference type="GO" id="GO:0030145">
    <property type="term" value="F:manganese ion binding"/>
    <property type="evidence" value="ECO:0007669"/>
    <property type="project" value="UniProtKB-ARBA"/>
</dbReference>
<evidence type="ECO:0000256" key="3">
    <source>
        <dbReference type="ARBA" id="ARBA00004922"/>
    </source>
</evidence>
<comment type="similarity">
    <text evidence="4">Belongs to the glycosyltransferase 31 family. Beta3-Gal-T subfamily.</text>
</comment>
<evidence type="ECO:0000256" key="4">
    <source>
        <dbReference type="ARBA" id="ARBA00006462"/>
    </source>
</evidence>
<keyword evidence="7" id="KW-0328">Glycosyltransferase</keyword>
<feature type="domain" description="Fringe-like glycosyltransferase" evidence="25">
    <location>
        <begin position="131"/>
        <end position="296"/>
    </location>
</feature>
<evidence type="ECO:0000256" key="6">
    <source>
        <dbReference type="ARBA" id="ARBA00012557"/>
    </source>
</evidence>
<keyword evidence="11" id="KW-0547">Nucleotide-binding</keyword>
<evidence type="ECO:0000256" key="2">
    <source>
        <dbReference type="ARBA" id="ARBA00004606"/>
    </source>
</evidence>
<comment type="function">
    <text evidence="22">Glycosyltransferase that generates the core 1 O-glycan Gal-beta1-3GalNAc-alpha1-Ser/Thr (T antigen), which is a precursor for many extended O-glycans in glycoproteins.</text>
</comment>
<evidence type="ECO:0000256" key="20">
    <source>
        <dbReference type="ARBA" id="ARBA00042009"/>
    </source>
</evidence>
<keyword evidence="16" id="KW-0325">Glycoprotein</keyword>
<dbReference type="GO" id="GO:0000166">
    <property type="term" value="F:nucleotide binding"/>
    <property type="evidence" value="ECO:0007669"/>
    <property type="project" value="UniProtKB-KW"/>
</dbReference>
<dbReference type="KEGG" id="goe:100901588"/>
<evidence type="ECO:0000313" key="26">
    <source>
        <dbReference type="Proteomes" id="UP000694867"/>
    </source>
</evidence>
<evidence type="ECO:0000256" key="19">
    <source>
        <dbReference type="ARBA" id="ARBA00041226"/>
    </source>
</evidence>
<evidence type="ECO:0000256" key="8">
    <source>
        <dbReference type="ARBA" id="ARBA00022679"/>
    </source>
</evidence>
<keyword evidence="12" id="KW-0735">Signal-anchor</keyword>
<evidence type="ECO:0000256" key="14">
    <source>
        <dbReference type="ARBA" id="ARBA00023136"/>
    </source>
</evidence>
<comment type="pathway">
    <text evidence="3">Protein modification; protein glycosylation.</text>
</comment>
<dbReference type="GO" id="GO:0016020">
    <property type="term" value="C:membrane"/>
    <property type="evidence" value="ECO:0007669"/>
    <property type="project" value="UniProtKB-SubCell"/>
</dbReference>
<evidence type="ECO:0000256" key="18">
    <source>
        <dbReference type="ARBA" id="ARBA00040898"/>
    </source>
</evidence>
<comment type="cofactor">
    <cofactor evidence="1">
        <name>Mn(2+)</name>
        <dbReference type="ChEBI" id="CHEBI:29035"/>
    </cofactor>
</comment>
<dbReference type="GO" id="GO:0016263">
    <property type="term" value="F:glycoprotein-N-acetylgalactosamine 3-beta-galactosyltransferase activity"/>
    <property type="evidence" value="ECO:0007669"/>
    <property type="project" value="UniProtKB-EC"/>
</dbReference>
<proteinExistence type="inferred from homology"/>
<accession>A0AAJ6VX92</accession>
<feature type="region of interest" description="Disordered" evidence="23">
    <location>
        <begin position="89"/>
        <end position="108"/>
    </location>
</feature>
<dbReference type="InterPro" id="IPR026050">
    <property type="entry name" value="C1GALT1/C1GALT1_chp1"/>
</dbReference>
<evidence type="ECO:0000256" key="7">
    <source>
        <dbReference type="ARBA" id="ARBA00022676"/>
    </source>
</evidence>
<evidence type="ECO:0000256" key="9">
    <source>
        <dbReference type="ARBA" id="ARBA00022692"/>
    </source>
</evidence>
<evidence type="ECO:0000256" key="17">
    <source>
        <dbReference type="ARBA" id="ARBA00023211"/>
    </source>
</evidence>
<dbReference type="PANTHER" id="PTHR23033:SF14">
    <property type="entry name" value="GLYCOPROTEIN-N-ACETYLGALACTOSAMINE 3-BETA-GALACTOSYLTRANSFERASE 1-RELATED"/>
    <property type="match status" value="1"/>
</dbReference>
<evidence type="ECO:0000256" key="16">
    <source>
        <dbReference type="ARBA" id="ARBA00023180"/>
    </source>
</evidence>
<evidence type="ECO:0000256" key="12">
    <source>
        <dbReference type="ARBA" id="ARBA00022968"/>
    </source>
</evidence>
<keyword evidence="14 24" id="KW-0472">Membrane</keyword>
<evidence type="ECO:0000256" key="10">
    <source>
        <dbReference type="ARBA" id="ARBA00022723"/>
    </source>
</evidence>
<keyword evidence="26" id="KW-1185">Reference proteome</keyword>
<keyword evidence="17" id="KW-0464">Manganese</keyword>